<proteinExistence type="predicted"/>
<feature type="signal peptide" evidence="1">
    <location>
        <begin position="1"/>
        <end position="24"/>
    </location>
</feature>
<sequence>MFSSSLPLLLLLLLLVLNLGLAVAVPVARPNRDFSPVIIAGGRPALTPSVQRGIGAYQPHCSSWQETADNIEISFQGTLFGFPSDDPAPPIRFGVPTWRPWGR</sequence>
<keyword evidence="3" id="KW-1185">Reference proteome</keyword>
<accession>A0A5B7DUG9</accession>
<dbReference type="Proteomes" id="UP000324222">
    <property type="component" value="Unassembled WGS sequence"/>
</dbReference>
<keyword evidence="1" id="KW-0732">Signal</keyword>
<evidence type="ECO:0000313" key="3">
    <source>
        <dbReference type="Proteomes" id="UP000324222"/>
    </source>
</evidence>
<reference evidence="2 3" key="1">
    <citation type="submission" date="2019-05" db="EMBL/GenBank/DDBJ databases">
        <title>Another draft genome of Portunus trituberculatus and its Hox gene families provides insights of decapod evolution.</title>
        <authorList>
            <person name="Jeong J.-H."/>
            <person name="Song I."/>
            <person name="Kim S."/>
            <person name="Choi T."/>
            <person name="Kim D."/>
            <person name="Ryu S."/>
            <person name="Kim W."/>
        </authorList>
    </citation>
    <scope>NUCLEOTIDE SEQUENCE [LARGE SCALE GENOMIC DNA]</scope>
    <source>
        <tissue evidence="2">Muscle</tissue>
    </source>
</reference>
<comment type="caution">
    <text evidence="2">The sequence shown here is derived from an EMBL/GenBank/DDBJ whole genome shotgun (WGS) entry which is preliminary data.</text>
</comment>
<feature type="chain" id="PRO_5022877360" evidence="1">
    <location>
        <begin position="25"/>
        <end position="103"/>
    </location>
</feature>
<protein>
    <submittedName>
        <fullName evidence="2">Uncharacterized protein</fullName>
    </submittedName>
</protein>
<dbReference type="AlphaFoldDB" id="A0A5B7DUG9"/>
<organism evidence="2 3">
    <name type="scientific">Portunus trituberculatus</name>
    <name type="common">Swimming crab</name>
    <name type="synonym">Neptunus trituberculatus</name>
    <dbReference type="NCBI Taxonomy" id="210409"/>
    <lineage>
        <taxon>Eukaryota</taxon>
        <taxon>Metazoa</taxon>
        <taxon>Ecdysozoa</taxon>
        <taxon>Arthropoda</taxon>
        <taxon>Crustacea</taxon>
        <taxon>Multicrustacea</taxon>
        <taxon>Malacostraca</taxon>
        <taxon>Eumalacostraca</taxon>
        <taxon>Eucarida</taxon>
        <taxon>Decapoda</taxon>
        <taxon>Pleocyemata</taxon>
        <taxon>Brachyura</taxon>
        <taxon>Eubrachyura</taxon>
        <taxon>Portunoidea</taxon>
        <taxon>Portunidae</taxon>
        <taxon>Portuninae</taxon>
        <taxon>Portunus</taxon>
    </lineage>
</organism>
<gene>
    <name evidence="2" type="ORF">E2C01_018221</name>
</gene>
<dbReference type="EMBL" id="VSRR010001419">
    <property type="protein sequence ID" value="MPC25120.1"/>
    <property type="molecule type" value="Genomic_DNA"/>
</dbReference>
<evidence type="ECO:0000313" key="2">
    <source>
        <dbReference type="EMBL" id="MPC25120.1"/>
    </source>
</evidence>
<evidence type="ECO:0000256" key="1">
    <source>
        <dbReference type="SAM" id="SignalP"/>
    </source>
</evidence>
<name>A0A5B7DUG9_PORTR</name>